<organism evidence="1 2">
    <name type="scientific">Gibberella zeae</name>
    <name type="common">Wheat head blight fungus</name>
    <name type="synonym">Fusarium graminearum</name>
    <dbReference type="NCBI Taxonomy" id="5518"/>
    <lineage>
        <taxon>Eukaryota</taxon>
        <taxon>Fungi</taxon>
        <taxon>Dikarya</taxon>
        <taxon>Ascomycota</taxon>
        <taxon>Pezizomycotina</taxon>
        <taxon>Sordariomycetes</taxon>
        <taxon>Hypocreomycetidae</taxon>
        <taxon>Hypocreales</taxon>
        <taxon>Nectriaceae</taxon>
        <taxon>Fusarium</taxon>
    </lineage>
</organism>
<proteinExistence type="predicted"/>
<sequence>MTKIMIPVEQVQRYVENNVITEEEIKFRGHVRDLDNKPKDVPGHIEIAVVEMSKEEISARLKARGLDEKEVGSLDAILIHELAKPIRATLDFLGLGWWYKQ</sequence>
<dbReference type="EMBL" id="CAJPIJ010000180">
    <property type="protein sequence ID" value="CAG2004148.1"/>
    <property type="molecule type" value="Genomic_DNA"/>
</dbReference>
<evidence type="ECO:0000313" key="1">
    <source>
        <dbReference type="EMBL" id="CAG2004148.1"/>
    </source>
</evidence>
<protein>
    <submittedName>
        <fullName evidence="1">Uncharacterized protein</fullName>
    </submittedName>
</protein>
<dbReference type="AlphaFoldDB" id="A0A9N8WWX8"/>
<gene>
    <name evidence="1" type="ORF">MDCFG202_LOCUS495890</name>
</gene>
<evidence type="ECO:0000313" key="2">
    <source>
        <dbReference type="Proteomes" id="UP000746612"/>
    </source>
</evidence>
<reference evidence="1" key="1">
    <citation type="submission" date="2021-03" db="EMBL/GenBank/DDBJ databases">
        <authorList>
            <person name="Alouane T."/>
            <person name="Langin T."/>
            <person name="Bonhomme L."/>
        </authorList>
    </citation>
    <scope>NUCLEOTIDE SEQUENCE</scope>
    <source>
        <strain evidence="1">MDC_Fg202</strain>
    </source>
</reference>
<dbReference type="Proteomes" id="UP000746612">
    <property type="component" value="Unassembled WGS sequence"/>
</dbReference>
<accession>A0A9N8WWX8</accession>
<comment type="caution">
    <text evidence="1">The sequence shown here is derived from an EMBL/GenBank/DDBJ whole genome shotgun (WGS) entry which is preliminary data.</text>
</comment>
<name>A0A9N8WWX8_GIBZA</name>